<name>A0A969WA32_9GAMM</name>
<dbReference type="GO" id="GO:0046873">
    <property type="term" value="F:metal ion transmembrane transporter activity"/>
    <property type="evidence" value="ECO:0007669"/>
    <property type="project" value="InterPro"/>
</dbReference>
<dbReference type="AlphaFoldDB" id="A0A969WA32"/>
<comment type="similarity">
    <text evidence="2 6">Belongs to the GDT1 family.</text>
</comment>
<dbReference type="EMBL" id="JAAVXB010000001">
    <property type="protein sequence ID" value="NKF21105.1"/>
    <property type="molecule type" value="Genomic_DNA"/>
</dbReference>
<dbReference type="Pfam" id="PF01169">
    <property type="entry name" value="GDT1"/>
    <property type="match status" value="2"/>
</dbReference>
<reference evidence="7" key="1">
    <citation type="submission" date="2020-03" db="EMBL/GenBank/DDBJ databases">
        <title>Solimonas marina sp. nov., isolated from deep seawater of the Pacific Ocean.</title>
        <authorList>
            <person name="Liu X."/>
            <person name="Lai Q."/>
            <person name="Sun F."/>
            <person name="Gai Y."/>
            <person name="Li G."/>
            <person name="Shao Z."/>
        </authorList>
    </citation>
    <scope>NUCLEOTIDE SEQUENCE</scope>
    <source>
        <strain evidence="7">C16B3</strain>
    </source>
</reference>
<feature type="transmembrane region" description="Helical" evidence="6">
    <location>
        <begin position="133"/>
        <end position="159"/>
    </location>
</feature>
<feature type="transmembrane region" description="Helical" evidence="6">
    <location>
        <begin position="166"/>
        <end position="185"/>
    </location>
</feature>
<dbReference type="GO" id="GO:0016020">
    <property type="term" value="C:membrane"/>
    <property type="evidence" value="ECO:0007669"/>
    <property type="project" value="UniProtKB-SubCell"/>
</dbReference>
<evidence type="ECO:0000256" key="2">
    <source>
        <dbReference type="ARBA" id="ARBA00009190"/>
    </source>
</evidence>
<proteinExistence type="inferred from homology"/>
<dbReference type="PANTHER" id="PTHR12608">
    <property type="entry name" value="TRANSMEMBRANE PROTEIN HTP-1 RELATED"/>
    <property type="match status" value="1"/>
</dbReference>
<feature type="transmembrane region" description="Helical" evidence="6">
    <location>
        <begin position="35"/>
        <end position="55"/>
    </location>
</feature>
<accession>A0A969WA32</accession>
<keyword evidence="3 6" id="KW-0812">Transmembrane</keyword>
<gene>
    <name evidence="7" type="ORF">G7Y82_02170</name>
</gene>
<comment type="subcellular location">
    <subcellularLocation>
        <location evidence="1 6">Membrane</location>
        <topology evidence="1 6">Multi-pass membrane protein</topology>
    </subcellularLocation>
</comment>
<comment type="caution">
    <text evidence="7">The sequence shown here is derived from an EMBL/GenBank/DDBJ whole genome shotgun (WGS) entry which is preliminary data.</text>
</comment>
<dbReference type="RefSeq" id="WP_168146342.1">
    <property type="nucleotide sequence ID" value="NZ_JAAVXB010000001.1"/>
</dbReference>
<evidence type="ECO:0000256" key="1">
    <source>
        <dbReference type="ARBA" id="ARBA00004141"/>
    </source>
</evidence>
<keyword evidence="4 6" id="KW-1133">Transmembrane helix</keyword>
<evidence type="ECO:0000256" key="3">
    <source>
        <dbReference type="ARBA" id="ARBA00022692"/>
    </source>
</evidence>
<evidence type="ECO:0000256" key="6">
    <source>
        <dbReference type="RuleBase" id="RU365102"/>
    </source>
</evidence>
<sequence length="191" mass="19905">MEAFLVSTGAVLLGEIGDKTMLLALVLATRFRKPAAVIAGIFVATLFNHALAGLVGGWLRAVIPAGYLPWLVAASFIAVGLWTLVPDKLDEDEAKPRGNGGAFLVTVVAFFLAEMGDKTQIVTTLLAARFDSLPAVVAGTTTGMLLADVPVVFIGMALAAKLPMKAIRITAATLFIALGVTTVIFRHSLGA</sequence>
<evidence type="ECO:0000313" key="7">
    <source>
        <dbReference type="EMBL" id="NKF21105.1"/>
    </source>
</evidence>
<evidence type="ECO:0000256" key="5">
    <source>
        <dbReference type="ARBA" id="ARBA00023136"/>
    </source>
</evidence>
<keyword evidence="5 6" id="KW-0472">Membrane</keyword>
<keyword evidence="8" id="KW-1185">Reference proteome</keyword>
<evidence type="ECO:0000313" key="8">
    <source>
        <dbReference type="Proteomes" id="UP000653472"/>
    </source>
</evidence>
<dbReference type="PANTHER" id="PTHR12608:SF1">
    <property type="entry name" value="TRANSMEMBRANE PROTEIN 165"/>
    <property type="match status" value="1"/>
</dbReference>
<organism evidence="7 8">
    <name type="scientific">Solimonas marina</name>
    <dbReference type="NCBI Taxonomy" id="2714601"/>
    <lineage>
        <taxon>Bacteria</taxon>
        <taxon>Pseudomonadati</taxon>
        <taxon>Pseudomonadota</taxon>
        <taxon>Gammaproteobacteria</taxon>
        <taxon>Nevskiales</taxon>
        <taxon>Nevskiaceae</taxon>
        <taxon>Solimonas</taxon>
    </lineage>
</organism>
<dbReference type="InterPro" id="IPR001727">
    <property type="entry name" value="GDT1-like"/>
</dbReference>
<protein>
    <recommendedName>
        <fullName evidence="6">GDT1 family protein</fullName>
    </recommendedName>
</protein>
<feature type="transmembrane region" description="Helical" evidence="6">
    <location>
        <begin position="67"/>
        <end position="85"/>
    </location>
</feature>
<feature type="transmembrane region" description="Helical" evidence="6">
    <location>
        <begin position="97"/>
        <end position="113"/>
    </location>
</feature>
<dbReference type="Proteomes" id="UP000653472">
    <property type="component" value="Unassembled WGS sequence"/>
</dbReference>
<evidence type="ECO:0000256" key="4">
    <source>
        <dbReference type="ARBA" id="ARBA00022989"/>
    </source>
</evidence>